<gene>
    <name evidence="3" type="ORF">RCOM_1381790</name>
</gene>
<dbReference type="GO" id="GO:0005615">
    <property type="term" value="C:extracellular space"/>
    <property type="evidence" value="ECO:0000318"/>
    <property type="project" value="GO_Central"/>
</dbReference>
<dbReference type="Proteomes" id="UP000008311">
    <property type="component" value="Unassembled WGS sequence"/>
</dbReference>
<dbReference type="InterPro" id="IPR035940">
    <property type="entry name" value="CAP_sf"/>
</dbReference>
<keyword evidence="1" id="KW-0732">Signal</keyword>
<dbReference type="InterPro" id="IPR014044">
    <property type="entry name" value="CAP_dom"/>
</dbReference>
<dbReference type="InterPro" id="IPR018244">
    <property type="entry name" value="Allrgn_V5/Tpx1_CS"/>
</dbReference>
<evidence type="ECO:0000313" key="3">
    <source>
        <dbReference type="EMBL" id="EEF40261.1"/>
    </source>
</evidence>
<dbReference type="PANTHER" id="PTHR10334">
    <property type="entry name" value="CYSTEINE-RICH SECRETORY PROTEIN-RELATED"/>
    <property type="match status" value="1"/>
</dbReference>
<dbReference type="STRING" id="3988.B9S7U5"/>
<feature type="domain" description="SCP" evidence="2">
    <location>
        <begin position="25"/>
        <end position="132"/>
    </location>
</feature>
<feature type="signal peptide" evidence="1">
    <location>
        <begin position="1"/>
        <end position="23"/>
    </location>
</feature>
<dbReference type="Gene3D" id="3.40.33.10">
    <property type="entry name" value="CAP"/>
    <property type="match status" value="2"/>
</dbReference>
<dbReference type="InParanoid" id="B9S7U5"/>
<dbReference type="eggNOG" id="KOG3017">
    <property type="taxonomic scope" value="Eukaryota"/>
</dbReference>
<dbReference type="InterPro" id="IPR001283">
    <property type="entry name" value="CRISP-related"/>
</dbReference>
<dbReference type="SMART" id="SM00198">
    <property type="entry name" value="SCP"/>
    <property type="match status" value="1"/>
</dbReference>
<dbReference type="SUPFAM" id="SSF55797">
    <property type="entry name" value="PR-1-like"/>
    <property type="match status" value="1"/>
</dbReference>
<accession>B9S7U5</accession>
<organism evidence="3 4">
    <name type="scientific">Ricinus communis</name>
    <name type="common">Castor bean</name>
    <dbReference type="NCBI Taxonomy" id="3988"/>
    <lineage>
        <taxon>Eukaryota</taxon>
        <taxon>Viridiplantae</taxon>
        <taxon>Streptophyta</taxon>
        <taxon>Embryophyta</taxon>
        <taxon>Tracheophyta</taxon>
        <taxon>Spermatophyta</taxon>
        <taxon>Magnoliopsida</taxon>
        <taxon>eudicotyledons</taxon>
        <taxon>Gunneridae</taxon>
        <taxon>Pentapetalae</taxon>
        <taxon>rosids</taxon>
        <taxon>fabids</taxon>
        <taxon>Malpighiales</taxon>
        <taxon>Euphorbiaceae</taxon>
        <taxon>Acalyphoideae</taxon>
        <taxon>Acalypheae</taxon>
        <taxon>Ricinus</taxon>
    </lineage>
</organism>
<dbReference type="PROSITE" id="PS01010">
    <property type="entry name" value="CRISP_2"/>
    <property type="match status" value="1"/>
</dbReference>
<feature type="chain" id="PRO_5002889050" evidence="1">
    <location>
        <begin position="24"/>
        <end position="136"/>
    </location>
</feature>
<proteinExistence type="predicted"/>
<dbReference type="Pfam" id="PF00188">
    <property type="entry name" value="CAP"/>
    <property type="match status" value="2"/>
</dbReference>
<reference evidence="4" key="1">
    <citation type="journal article" date="2010" name="Nat. Biotechnol.">
        <title>Draft genome sequence of the oilseed species Ricinus communis.</title>
        <authorList>
            <person name="Chan A.P."/>
            <person name="Crabtree J."/>
            <person name="Zhao Q."/>
            <person name="Lorenzi H."/>
            <person name="Orvis J."/>
            <person name="Puiu D."/>
            <person name="Melake-Berhan A."/>
            <person name="Jones K.M."/>
            <person name="Redman J."/>
            <person name="Chen G."/>
            <person name="Cahoon E.B."/>
            <person name="Gedil M."/>
            <person name="Stanke M."/>
            <person name="Haas B.J."/>
            <person name="Wortman J.R."/>
            <person name="Fraser-Liggett C.M."/>
            <person name="Ravel J."/>
            <person name="Rabinowicz P.D."/>
        </authorList>
    </citation>
    <scope>NUCLEOTIDE SEQUENCE [LARGE SCALE GENOMIC DNA]</scope>
    <source>
        <strain evidence="4">cv. Hale</strain>
    </source>
</reference>
<protein>
    <submittedName>
        <fullName evidence="3">Venom allergen 5.01, putative</fullName>
    </submittedName>
</protein>
<dbReference type="PROSITE" id="PS01009">
    <property type="entry name" value="CRISP_1"/>
    <property type="match status" value="1"/>
</dbReference>
<sequence length="136" mass="14962">MGFTNLVIALCLVASALSPTCLARNSRGDYLDAHNAVRAEVGVDPLVWNKTLADYAKASPQPNFNAKDAVKIWADEKKFYDRKSNSCKGGECGHYTQIVWHDTSQVGCARVKCKNGHTFISCNYYPIGNVQGQSPY</sequence>
<dbReference type="AlphaFoldDB" id="B9S7U5"/>
<name>B9S7U5_RICCO</name>
<evidence type="ECO:0000313" key="4">
    <source>
        <dbReference type="Proteomes" id="UP000008311"/>
    </source>
</evidence>
<dbReference type="EMBL" id="EQ973887">
    <property type="protein sequence ID" value="EEF40261.1"/>
    <property type="molecule type" value="Genomic_DNA"/>
</dbReference>
<evidence type="ECO:0000256" key="1">
    <source>
        <dbReference type="SAM" id="SignalP"/>
    </source>
</evidence>
<evidence type="ECO:0000259" key="2">
    <source>
        <dbReference type="SMART" id="SM00198"/>
    </source>
</evidence>
<keyword evidence="4" id="KW-1185">Reference proteome</keyword>